<feature type="transmembrane region" description="Helical" evidence="1">
    <location>
        <begin position="139"/>
        <end position="161"/>
    </location>
</feature>
<dbReference type="Pfam" id="PF06161">
    <property type="entry name" value="DUF975"/>
    <property type="match status" value="1"/>
</dbReference>
<evidence type="ECO:0000313" key="2">
    <source>
        <dbReference type="EMBL" id="MCU6762656.1"/>
    </source>
</evidence>
<name>A0ABT2TLE8_9FIRM</name>
<keyword evidence="1" id="KW-0472">Membrane</keyword>
<dbReference type="RefSeq" id="WP_158425366.1">
    <property type="nucleotide sequence ID" value="NZ_JAOQJQ010000004.1"/>
</dbReference>
<proteinExistence type="predicted"/>
<evidence type="ECO:0000256" key="1">
    <source>
        <dbReference type="SAM" id="Phobius"/>
    </source>
</evidence>
<evidence type="ECO:0000313" key="3">
    <source>
        <dbReference type="Proteomes" id="UP001652442"/>
    </source>
</evidence>
<keyword evidence="3" id="KW-1185">Reference proteome</keyword>
<dbReference type="PANTHER" id="PTHR40076">
    <property type="entry name" value="MEMBRANE PROTEIN-RELATED"/>
    <property type="match status" value="1"/>
</dbReference>
<feature type="transmembrane region" description="Helical" evidence="1">
    <location>
        <begin position="54"/>
        <end position="77"/>
    </location>
</feature>
<sequence length="242" mass="27663">MKKSYADIKAAAREHLLGSYGTVIGSSILLFAAVLLITIPFTRMLYTNPSAFQNVIYILALLLILSLSKLFQCGILYMHLKLHRHQSITFQDFFTGLKKRPNRIISAGLTLALISLVCQIPASILSSMMLIHTLNNQQILLHILIIFIVITAIGVILNIYLNLRFSLVLFLLIDYEDLECRQAFAASSQYMKRQKVRLFFLMLSFIGYWFLGILSLGIGFLWIIPYIRQTMAEFYEEVKAEV</sequence>
<keyword evidence="1" id="KW-1133">Transmembrane helix</keyword>
<dbReference type="InterPro" id="IPR010380">
    <property type="entry name" value="DUF975"/>
</dbReference>
<organism evidence="2 3">
    <name type="scientific">Brotonthovivens ammoniilytica</name>
    <dbReference type="NCBI Taxonomy" id="2981725"/>
    <lineage>
        <taxon>Bacteria</taxon>
        <taxon>Bacillati</taxon>
        <taxon>Bacillota</taxon>
        <taxon>Clostridia</taxon>
        <taxon>Lachnospirales</taxon>
        <taxon>Lachnospiraceae</taxon>
        <taxon>Brotonthovivens</taxon>
    </lineage>
</organism>
<feature type="transmembrane region" description="Helical" evidence="1">
    <location>
        <begin position="104"/>
        <end position="127"/>
    </location>
</feature>
<dbReference type="EMBL" id="JAOQJQ010000004">
    <property type="protein sequence ID" value="MCU6762656.1"/>
    <property type="molecule type" value="Genomic_DNA"/>
</dbReference>
<gene>
    <name evidence="2" type="ORF">OCV88_09955</name>
</gene>
<dbReference type="Proteomes" id="UP001652442">
    <property type="component" value="Unassembled WGS sequence"/>
</dbReference>
<feature type="transmembrane region" description="Helical" evidence="1">
    <location>
        <begin position="20"/>
        <end position="42"/>
    </location>
</feature>
<feature type="transmembrane region" description="Helical" evidence="1">
    <location>
        <begin position="198"/>
        <end position="224"/>
    </location>
</feature>
<reference evidence="2 3" key="1">
    <citation type="journal article" date="2021" name="ISME Commun">
        <title>Automated analysis of genomic sequences facilitates high-throughput and comprehensive description of bacteria.</title>
        <authorList>
            <person name="Hitch T.C.A."/>
        </authorList>
    </citation>
    <scope>NUCLEOTIDE SEQUENCE [LARGE SCALE GENOMIC DNA]</scope>
    <source>
        <strain evidence="2 3">Sanger_109</strain>
    </source>
</reference>
<dbReference type="PANTHER" id="PTHR40076:SF1">
    <property type="entry name" value="MEMBRANE PROTEIN"/>
    <property type="match status" value="1"/>
</dbReference>
<protein>
    <submittedName>
        <fullName evidence="2">DUF975 family protein</fullName>
    </submittedName>
</protein>
<comment type="caution">
    <text evidence="2">The sequence shown here is derived from an EMBL/GenBank/DDBJ whole genome shotgun (WGS) entry which is preliminary data.</text>
</comment>
<keyword evidence="1" id="KW-0812">Transmembrane</keyword>
<accession>A0ABT2TLE8</accession>